<evidence type="ECO:0000256" key="4">
    <source>
        <dbReference type="ARBA" id="ARBA00012438"/>
    </source>
</evidence>
<evidence type="ECO:0000256" key="10">
    <source>
        <dbReference type="ARBA" id="ARBA00022840"/>
    </source>
</evidence>
<evidence type="ECO:0000259" key="17">
    <source>
        <dbReference type="PROSITE" id="PS50109"/>
    </source>
</evidence>
<organism evidence="20 21">
    <name type="scientific">Priestia megaterium</name>
    <name type="common">Bacillus megaterium</name>
    <dbReference type="NCBI Taxonomy" id="1404"/>
    <lineage>
        <taxon>Bacteria</taxon>
        <taxon>Bacillati</taxon>
        <taxon>Bacillota</taxon>
        <taxon>Bacilli</taxon>
        <taxon>Bacillales</taxon>
        <taxon>Bacillaceae</taxon>
        <taxon>Priestia</taxon>
    </lineage>
</organism>
<dbReference type="Gene3D" id="6.10.340.10">
    <property type="match status" value="1"/>
</dbReference>
<dbReference type="EMBL" id="PQWM01000007">
    <property type="protein sequence ID" value="RDZ16322.1"/>
    <property type="molecule type" value="Genomic_DNA"/>
</dbReference>
<dbReference type="CDD" id="cd00082">
    <property type="entry name" value="HisKA"/>
    <property type="match status" value="1"/>
</dbReference>
<dbReference type="RefSeq" id="WP_116073159.1">
    <property type="nucleotide sequence ID" value="NZ_CP187630.1"/>
</dbReference>
<evidence type="ECO:0000256" key="15">
    <source>
        <dbReference type="SAM" id="Coils"/>
    </source>
</evidence>
<keyword evidence="5" id="KW-1003">Cell membrane</keyword>
<keyword evidence="6 14" id="KW-0597">Phosphoprotein</keyword>
<dbReference type="SMART" id="SM00387">
    <property type="entry name" value="HATPase_c"/>
    <property type="match status" value="1"/>
</dbReference>
<comment type="subcellular location">
    <subcellularLocation>
        <location evidence="2">Cell membrane</location>
        <topology evidence="2">Multi-pass membrane protein</topology>
    </subcellularLocation>
</comment>
<feature type="modified residue" description="4-aspartylphosphate" evidence="14">
    <location>
        <position position="850"/>
    </location>
</feature>
<keyword evidence="9 20" id="KW-0418">Kinase</keyword>
<dbReference type="Pfam" id="PF13185">
    <property type="entry name" value="GAF_2"/>
    <property type="match status" value="1"/>
</dbReference>
<dbReference type="InterPro" id="IPR003018">
    <property type="entry name" value="GAF"/>
</dbReference>
<dbReference type="GO" id="GO:0000155">
    <property type="term" value="F:phosphorelay sensor kinase activity"/>
    <property type="evidence" value="ECO:0007669"/>
    <property type="project" value="InterPro"/>
</dbReference>
<feature type="domain" description="Histidine kinase" evidence="17">
    <location>
        <begin position="511"/>
        <end position="744"/>
    </location>
</feature>
<dbReference type="PROSITE" id="PS50109">
    <property type="entry name" value="HIS_KIN"/>
    <property type="match status" value="1"/>
</dbReference>
<accession>A0A3D8X5K1</accession>
<evidence type="ECO:0000259" key="19">
    <source>
        <dbReference type="PROSITE" id="PS50885"/>
    </source>
</evidence>
<gene>
    <name evidence="20" type="ORF">C3744_07315</name>
</gene>
<keyword evidence="7" id="KW-0808">Transferase</keyword>
<evidence type="ECO:0000256" key="3">
    <source>
        <dbReference type="ARBA" id="ARBA00006402"/>
    </source>
</evidence>
<feature type="transmembrane region" description="Helical" evidence="16">
    <location>
        <begin position="190"/>
        <end position="210"/>
    </location>
</feature>
<dbReference type="Gene3D" id="3.30.450.40">
    <property type="match status" value="1"/>
</dbReference>
<dbReference type="Pfam" id="PF00672">
    <property type="entry name" value="HAMP"/>
    <property type="match status" value="1"/>
</dbReference>
<keyword evidence="11" id="KW-0902">Two-component regulatory system</keyword>
<dbReference type="PANTHER" id="PTHR45339">
    <property type="entry name" value="HYBRID SIGNAL TRANSDUCTION HISTIDINE KINASE J"/>
    <property type="match status" value="1"/>
</dbReference>
<evidence type="ECO:0000313" key="20">
    <source>
        <dbReference type="EMBL" id="RDZ16322.1"/>
    </source>
</evidence>
<keyword evidence="12 16" id="KW-0472">Membrane</keyword>
<keyword evidence="16" id="KW-1133">Transmembrane helix</keyword>
<dbReference type="PRINTS" id="PR00344">
    <property type="entry name" value="BCTRLSENSOR"/>
</dbReference>
<sequence length="919" mass="103906">MEKKMRFGIKSKIIIGYLIVIICLFIAFIVLNSQISSLQKERNFIIDHDIEVHDLTNRIEKHLLDMETGQRGYIITGEASYLEPYNSAASSWEKDYNALYQLLNNNPRQQEKLEEIKKSIQGWIEAAGEPTIALKKENNTKELQQFFEKDLGRQYMDDMRSQFSSFRNVEKKSTETRATELDEKNQKIKIGLYGLLLFVTLISLVIAIVLSNSIVNTIKEVTQTIKRITALKGELKGRIKVRSNDEIKDLGLATNALLENIEERNWLQTNIAHAVTMYQGIASVDKLAEKFLFTVSEMTGASFGVFYVREENDKGNLFVKQAAFADRKGEAGRESFLIGEGLIGQAALEKRTFVINDVPDTYQLITSGLGDVKPNSIFIVPVLFEDEVIAVIELASLHEFTVLEQELISQVIETFGLTINGVIRRMEIARLLKESQAMTEELQAQSEELQTQSEELQMQSEELRMINEQLEERTKDAEEKSFELEAAKEDLEEKAHQLELNSQYKSEFLANMSHELRTPLNSILILSEMLEENAAKTLSEDEEEYARIIHSSGKDLLALINDILDLSKVESGKLDVLLAEMNMSELPDQIERNFSHVAEQKKVQLEINKAQDVPDIIHTDEKRFQQIVKNLLSNAFKFTESGSVTVSIQRVADHRLTTAMRTVDTDCWLEISVADTGIGIPKEKHQLIFEAFQQADGATVRKYGGTGLGLSICSEFAKLLGGWISLSSEVGKGSTFTLYLPSLSNGLIDYEKVNFAYEEVAVSVEEAEPEPEAEVTEIDHPVQRVAPPVQDDENVFQDKRVLIVDDDQRNIFALKTALAKQGMTIMTAHNGIECLEMMETSEPFDLILMDIMMPQMDGYEAMQKIRGELKLVDLPIIALTAKAMKNDREKCLEAGASDYISKPLDLNQLFSVMRVWLVN</sequence>
<dbReference type="SUPFAM" id="SSF47384">
    <property type="entry name" value="Homodimeric domain of signal transducing histidine kinase"/>
    <property type="match status" value="1"/>
</dbReference>
<dbReference type="Gene3D" id="3.40.50.2300">
    <property type="match status" value="1"/>
</dbReference>
<keyword evidence="8" id="KW-0547">Nucleotide-binding</keyword>
<dbReference type="InterPro" id="IPR003594">
    <property type="entry name" value="HATPase_dom"/>
</dbReference>
<reference evidence="20 21" key="1">
    <citation type="journal article" date="2018" name="Appl. Environ. Microbiol.">
        <title>Antimicrobial susceptibility testing and tentative epidemiological cut-off values of five Bacillus species relevant for use as animal feed additives or for plant protection.</title>
        <authorList>
            <person name="Agerso Y."/>
            <person name="Stuer-Lauridsen B."/>
            <person name="Bjerre K."/>
            <person name="Jensen M.G."/>
            <person name="Johansen E."/>
            <person name="Bennedsen M."/>
            <person name="Brockmann E."/>
            <person name="Nielsen B."/>
        </authorList>
    </citation>
    <scope>NUCLEOTIDE SEQUENCE [LARGE SCALE GENOMIC DNA]</scope>
    <source>
        <strain evidence="20 21">CHCC20162</strain>
    </source>
</reference>
<evidence type="ECO:0000256" key="2">
    <source>
        <dbReference type="ARBA" id="ARBA00004651"/>
    </source>
</evidence>
<dbReference type="InterPro" id="IPR001789">
    <property type="entry name" value="Sig_transdc_resp-reg_receiver"/>
</dbReference>
<dbReference type="SMART" id="SM00065">
    <property type="entry name" value="GAF"/>
    <property type="match status" value="1"/>
</dbReference>
<dbReference type="SMART" id="SM00388">
    <property type="entry name" value="HisKA"/>
    <property type="match status" value="1"/>
</dbReference>
<evidence type="ECO:0000256" key="5">
    <source>
        <dbReference type="ARBA" id="ARBA00022475"/>
    </source>
</evidence>
<dbReference type="InterPro" id="IPR004358">
    <property type="entry name" value="Sig_transdc_His_kin-like_C"/>
</dbReference>
<dbReference type="SUPFAM" id="SSF55874">
    <property type="entry name" value="ATPase domain of HSP90 chaperone/DNA topoisomerase II/histidine kinase"/>
    <property type="match status" value="1"/>
</dbReference>
<dbReference type="CDD" id="cd06225">
    <property type="entry name" value="HAMP"/>
    <property type="match status" value="1"/>
</dbReference>
<dbReference type="CDD" id="cd17546">
    <property type="entry name" value="REC_hyHK_CKI1_RcsC-like"/>
    <property type="match status" value="1"/>
</dbReference>
<evidence type="ECO:0000256" key="13">
    <source>
        <dbReference type="ARBA" id="ARBA00074306"/>
    </source>
</evidence>
<comment type="catalytic activity">
    <reaction evidence="1">
        <text>ATP + protein L-histidine = ADP + protein N-phospho-L-histidine.</text>
        <dbReference type="EC" id="2.7.13.3"/>
    </reaction>
</comment>
<dbReference type="PROSITE" id="PS50110">
    <property type="entry name" value="RESPONSE_REGULATORY"/>
    <property type="match status" value="1"/>
</dbReference>
<dbReference type="PANTHER" id="PTHR45339:SF1">
    <property type="entry name" value="HYBRID SIGNAL TRANSDUCTION HISTIDINE KINASE J"/>
    <property type="match status" value="1"/>
</dbReference>
<evidence type="ECO:0000256" key="1">
    <source>
        <dbReference type="ARBA" id="ARBA00000085"/>
    </source>
</evidence>
<dbReference type="EC" id="2.7.13.3" evidence="4"/>
<evidence type="ECO:0000259" key="18">
    <source>
        <dbReference type="PROSITE" id="PS50110"/>
    </source>
</evidence>
<evidence type="ECO:0000256" key="16">
    <source>
        <dbReference type="SAM" id="Phobius"/>
    </source>
</evidence>
<dbReference type="Pfam" id="PF05227">
    <property type="entry name" value="CHASE3"/>
    <property type="match status" value="1"/>
</dbReference>
<feature type="coiled-coil region" evidence="15">
    <location>
        <begin position="428"/>
        <end position="501"/>
    </location>
</feature>
<dbReference type="InterPro" id="IPR036890">
    <property type="entry name" value="HATPase_C_sf"/>
</dbReference>
<evidence type="ECO:0000256" key="12">
    <source>
        <dbReference type="ARBA" id="ARBA00023136"/>
    </source>
</evidence>
<feature type="domain" description="Response regulatory" evidence="18">
    <location>
        <begin position="800"/>
        <end position="917"/>
    </location>
</feature>
<dbReference type="SUPFAM" id="SSF52172">
    <property type="entry name" value="CheY-like"/>
    <property type="match status" value="1"/>
</dbReference>
<dbReference type="CDD" id="cd16922">
    <property type="entry name" value="HATPase_EvgS-ArcB-TorS-like"/>
    <property type="match status" value="1"/>
</dbReference>
<dbReference type="InterPro" id="IPR003660">
    <property type="entry name" value="HAMP_dom"/>
</dbReference>
<evidence type="ECO:0000313" key="21">
    <source>
        <dbReference type="Proteomes" id="UP000256519"/>
    </source>
</evidence>
<evidence type="ECO:0000256" key="14">
    <source>
        <dbReference type="PROSITE-ProRule" id="PRU00169"/>
    </source>
</evidence>
<dbReference type="Gene3D" id="3.30.565.10">
    <property type="entry name" value="Histidine kinase-like ATPase, C-terminal domain"/>
    <property type="match status" value="1"/>
</dbReference>
<evidence type="ECO:0000256" key="9">
    <source>
        <dbReference type="ARBA" id="ARBA00022777"/>
    </source>
</evidence>
<dbReference type="FunFam" id="3.30.565.10:FF:000010">
    <property type="entry name" value="Sensor histidine kinase RcsC"/>
    <property type="match status" value="1"/>
</dbReference>
<dbReference type="Pfam" id="PF00512">
    <property type="entry name" value="HisKA"/>
    <property type="match status" value="1"/>
</dbReference>
<dbReference type="Pfam" id="PF00072">
    <property type="entry name" value="Response_reg"/>
    <property type="match status" value="1"/>
</dbReference>
<dbReference type="SMART" id="SM00448">
    <property type="entry name" value="REC"/>
    <property type="match status" value="1"/>
</dbReference>
<dbReference type="InterPro" id="IPR005467">
    <property type="entry name" value="His_kinase_dom"/>
</dbReference>
<dbReference type="CDD" id="cd19410">
    <property type="entry name" value="HK9-like_sensor"/>
    <property type="match status" value="1"/>
</dbReference>
<feature type="domain" description="HAMP" evidence="19">
    <location>
        <begin position="212"/>
        <end position="266"/>
    </location>
</feature>
<evidence type="ECO:0000256" key="7">
    <source>
        <dbReference type="ARBA" id="ARBA00022679"/>
    </source>
</evidence>
<dbReference type="AlphaFoldDB" id="A0A3D8X5K1"/>
<dbReference type="Gene3D" id="1.10.287.130">
    <property type="match status" value="1"/>
</dbReference>
<dbReference type="InterPro" id="IPR036097">
    <property type="entry name" value="HisK_dim/P_sf"/>
</dbReference>
<dbReference type="Proteomes" id="UP000256519">
    <property type="component" value="Unassembled WGS sequence"/>
</dbReference>
<keyword evidence="10" id="KW-0067">ATP-binding</keyword>
<dbReference type="PROSITE" id="PS50885">
    <property type="entry name" value="HAMP"/>
    <property type="match status" value="1"/>
</dbReference>
<evidence type="ECO:0000256" key="11">
    <source>
        <dbReference type="ARBA" id="ARBA00023012"/>
    </source>
</evidence>
<keyword evidence="15" id="KW-0175">Coiled coil</keyword>
<dbReference type="InterPro" id="IPR011006">
    <property type="entry name" value="CheY-like_superfamily"/>
</dbReference>
<name>A0A3D8X5K1_PRIMG</name>
<dbReference type="GO" id="GO:0005886">
    <property type="term" value="C:plasma membrane"/>
    <property type="evidence" value="ECO:0007669"/>
    <property type="project" value="UniProtKB-SubCell"/>
</dbReference>
<evidence type="ECO:0000256" key="8">
    <source>
        <dbReference type="ARBA" id="ARBA00022741"/>
    </source>
</evidence>
<dbReference type="InterPro" id="IPR003661">
    <property type="entry name" value="HisK_dim/P_dom"/>
</dbReference>
<dbReference type="SUPFAM" id="SSF55781">
    <property type="entry name" value="GAF domain-like"/>
    <property type="match status" value="1"/>
</dbReference>
<dbReference type="GO" id="GO:0005524">
    <property type="term" value="F:ATP binding"/>
    <property type="evidence" value="ECO:0007669"/>
    <property type="project" value="UniProtKB-KW"/>
</dbReference>
<evidence type="ECO:0000256" key="6">
    <source>
        <dbReference type="ARBA" id="ARBA00022553"/>
    </source>
</evidence>
<dbReference type="InterPro" id="IPR029016">
    <property type="entry name" value="GAF-like_dom_sf"/>
</dbReference>
<proteinExistence type="inferred from homology"/>
<protein>
    <recommendedName>
        <fullName evidence="13">Circadian input-output histidine kinase CikA</fullName>
        <ecNumber evidence="4">2.7.13.3</ecNumber>
    </recommendedName>
</protein>
<dbReference type="Pfam" id="PF02518">
    <property type="entry name" value="HATPase_c"/>
    <property type="match status" value="1"/>
</dbReference>
<comment type="caution">
    <text evidence="20">The sequence shown here is derived from an EMBL/GenBank/DDBJ whole genome shotgun (WGS) entry which is preliminary data.</text>
</comment>
<feature type="transmembrane region" description="Helical" evidence="16">
    <location>
        <begin position="13"/>
        <end position="32"/>
    </location>
</feature>
<keyword evidence="16" id="KW-0812">Transmembrane</keyword>
<comment type="similarity">
    <text evidence="3">In the N-terminal section; belongs to the phytochrome family.</text>
</comment>
<dbReference type="InterPro" id="IPR007891">
    <property type="entry name" value="CHASE3"/>
</dbReference>